<keyword evidence="2" id="KW-0677">Repeat</keyword>
<dbReference type="InterPro" id="IPR006652">
    <property type="entry name" value="Kelch_1"/>
</dbReference>
<feature type="compositionally biased region" description="Basic and acidic residues" evidence="3">
    <location>
        <begin position="8"/>
        <end position="40"/>
    </location>
</feature>
<organism evidence="4 5">
    <name type="scientific">Sorangium cellulosum</name>
    <name type="common">Polyangium cellulosum</name>
    <dbReference type="NCBI Taxonomy" id="56"/>
    <lineage>
        <taxon>Bacteria</taxon>
        <taxon>Pseudomonadati</taxon>
        <taxon>Myxococcota</taxon>
        <taxon>Polyangia</taxon>
        <taxon>Polyangiales</taxon>
        <taxon>Polyangiaceae</taxon>
        <taxon>Sorangium</taxon>
    </lineage>
</organism>
<dbReference type="Pfam" id="PF01344">
    <property type="entry name" value="Kelch_1"/>
    <property type="match status" value="1"/>
</dbReference>
<evidence type="ECO:0000256" key="1">
    <source>
        <dbReference type="ARBA" id="ARBA00022441"/>
    </source>
</evidence>
<protein>
    <submittedName>
        <fullName evidence="4">Uncharacterized protein</fullName>
    </submittedName>
</protein>
<evidence type="ECO:0000313" key="4">
    <source>
        <dbReference type="EMBL" id="AUX41720.1"/>
    </source>
</evidence>
<dbReference type="EMBL" id="CP012673">
    <property type="protein sequence ID" value="AUX41720.1"/>
    <property type="molecule type" value="Genomic_DNA"/>
</dbReference>
<reference evidence="4 5" key="1">
    <citation type="submission" date="2015-09" db="EMBL/GenBank/DDBJ databases">
        <title>Sorangium comparison.</title>
        <authorList>
            <person name="Zaburannyi N."/>
            <person name="Bunk B."/>
            <person name="Overmann J."/>
            <person name="Mueller R."/>
        </authorList>
    </citation>
    <scope>NUCLEOTIDE SEQUENCE [LARGE SCALE GENOMIC DNA]</scope>
    <source>
        <strain evidence="4 5">So ce26</strain>
    </source>
</reference>
<feature type="region of interest" description="Disordered" evidence="3">
    <location>
        <begin position="863"/>
        <end position="903"/>
    </location>
</feature>
<proteinExistence type="predicted"/>
<dbReference type="Gene3D" id="2.130.10.80">
    <property type="entry name" value="Galactose oxidase/kelch, beta-propeller"/>
    <property type="match status" value="4"/>
</dbReference>
<gene>
    <name evidence="4" type="ORF">SOCE26_031420</name>
</gene>
<dbReference type="InterPro" id="IPR037293">
    <property type="entry name" value="Gal_Oxidase_central_sf"/>
</dbReference>
<keyword evidence="1" id="KW-0880">Kelch repeat</keyword>
<dbReference type="Proteomes" id="UP000238348">
    <property type="component" value="Chromosome"/>
</dbReference>
<evidence type="ECO:0000256" key="3">
    <source>
        <dbReference type="SAM" id="MobiDB-lite"/>
    </source>
</evidence>
<feature type="compositionally biased region" description="Low complexity" evidence="3">
    <location>
        <begin position="863"/>
        <end position="893"/>
    </location>
</feature>
<dbReference type="SMART" id="SM00612">
    <property type="entry name" value="Kelch"/>
    <property type="match status" value="3"/>
</dbReference>
<sequence length="941" mass="90968">MRHNRVRQSHDRAGPPERTRRAVDRQEHDEPASGAREARGRACTRRAAGPALLLLAALGASLGCAGAGEGGSEAHAAVRGAFPEQAAAALEGAERFVAVPGSGFELPGQEARRGLQLRLPERGEGALRFAFADGLAIDVREANAHGAGRLEEGSVAYALPGGASFWTATEDGYEEWLFFSAGVERGRPAARWSVSGGSPRLRGDIVEVVDASGAARVRVAAPAAYAAGGRPVATRLSVEGGSIALWVDAAPGAALLVDPSWVAAASMNRPRSWHQAIRLLDGRVLVIGGDWKSFGEAPRPDTAELYDPATDTFTPAGTLTDDRSGHSTTLLQDGRVLVAGGSSWILANRSVLVDTAEVFDPAAGTWTAVASMPSVRSGNAPLLLPDGSVLAFSPSGAEIYDPAADTWTVRSAPGIAGCCVTSTLLPSGQVLVTGSAPGVRGENPAAIYDPADDTWAPAATMNGRYIDDYEATLLHDGKVLVVATSWNDVNAEVYDPAADTWTLAPGLPHVLRQPIGEGGYVDRPLHGRTTTLLPDGRVLVAGGVEAFWEDCNLGVSLGCYHTEEHTDVTHLYDPSSGSWTAGLPMSTVRSYHSATLLLDGSVLVAGGQVSSGYPPDEGRTTSAERFIVGGAACASAAECATGFCVDGVCCGSACDAGPCDACSVAAGAAFDGVCAQLTGPVCDDGDACTQGDSCSVGVCRGTPGEADGCGTGEGGSGPGTGGGGAGAGGGDTGAGGGAGGGGAGAGGGDTGAGGGDTGAGGGAGGGGAGAGGGDTGAGGGGVGAGGASGGAGAGGRDTGAGGGAGAGGGDTGTGGGTGAGGGGAGTGGGTGAGGAGAGVGGAGAGAGGDTGVGGGDTGAGGVSASAGSAGAGGSSAASAGAGATGSSSSSSAPSGGGCSLSGTMPSSTPHAGLLSTFALMCLRWRRGGTSRRAPRQARALR</sequence>
<dbReference type="AlphaFoldDB" id="A0A2L0ER28"/>
<feature type="region of interest" description="Disordered" evidence="3">
    <location>
        <begin position="1"/>
        <end position="42"/>
    </location>
</feature>
<dbReference type="SUPFAM" id="SSF117281">
    <property type="entry name" value="Kelch motif"/>
    <property type="match status" value="2"/>
</dbReference>
<dbReference type="PANTHER" id="PTHR46344">
    <property type="entry name" value="OS02G0202900 PROTEIN"/>
    <property type="match status" value="1"/>
</dbReference>
<evidence type="ECO:0000256" key="2">
    <source>
        <dbReference type="ARBA" id="ARBA00022737"/>
    </source>
</evidence>
<name>A0A2L0ER28_SORCE</name>
<dbReference type="InterPro" id="IPR015915">
    <property type="entry name" value="Kelch-typ_b-propeller"/>
</dbReference>
<evidence type="ECO:0000313" key="5">
    <source>
        <dbReference type="Proteomes" id="UP000238348"/>
    </source>
</evidence>
<accession>A0A2L0ER28</accession>
<dbReference type="PANTHER" id="PTHR46344:SF27">
    <property type="entry name" value="KELCH REPEAT SUPERFAMILY PROTEIN"/>
    <property type="match status" value="1"/>
</dbReference>